<dbReference type="EMBL" id="FORT01000016">
    <property type="protein sequence ID" value="SFK60993.1"/>
    <property type="molecule type" value="Genomic_DNA"/>
</dbReference>
<keyword evidence="3" id="KW-1185">Reference proteome</keyword>
<evidence type="ECO:0000256" key="1">
    <source>
        <dbReference type="SAM" id="MobiDB-lite"/>
    </source>
</evidence>
<dbReference type="STRING" id="1884381.SAMN05518846_11651"/>
<feature type="region of interest" description="Disordered" evidence="1">
    <location>
        <begin position="1"/>
        <end position="70"/>
    </location>
</feature>
<organism evidence="2 3">
    <name type="scientific">Brevibacillus centrosporus</name>
    <dbReference type="NCBI Taxonomy" id="54910"/>
    <lineage>
        <taxon>Bacteria</taxon>
        <taxon>Bacillati</taxon>
        <taxon>Bacillota</taxon>
        <taxon>Bacilli</taxon>
        <taxon>Bacillales</taxon>
        <taxon>Paenibacillaceae</taxon>
        <taxon>Brevibacillus</taxon>
    </lineage>
</organism>
<dbReference type="AlphaFoldDB" id="A0A1I4AXF4"/>
<protein>
    <submittedName>
        <fullName evidence="2">Uncharacterized protein</fullName>
    </submittedName>
</protein>
<proteinExistence type="predicted"/>
<sequence>MTPEQLRAYHQQRQQMAVRQAQLQQQQAARGQVQAPRPMTPLPKTGPVHNVKPHVQSKTTGGCCGRRWQA</sequence>
<dbReference type="RefSeq" id="WP_092274093.1">
    <property type="nucleotide sequence ID" value="NZ_BJOE01000057.1"/>
</dbReference>
<reference evidence="3" key="1">
    <citation type="submission" date="2016-10" db="EMBL/GenBank/DDBJ databases">
        <authorList>
            <person name="Varghese N."/>
            <person name="Submissions S."/>
        </authorList>
    </citation>
    <scope>NUCLEOTIDE SEQUENCE [LARGE SCALE GENOMIC DNA]</scope>
    <source>
        <strain evidence="3">OK042</strain>
    </source>
</reference>
<gene>
    <name evidence="2" type="ORF">SAMN05518846_11651</name>
</gene>
<feature type="compositionally biased region" description="Low complexity" evidence="1">
    <location>
        <begin position="11"/>
        <end position="35"/>
    </location>
</feature>
<name>A0A1I4AXF4_9BACL</name>
<evidence type="ECO:0000313" key="3">
    <source>
        <dbReference type="Proteomes" id="UP000198915"/>
    </source>
</evidence>
<dbReference type="Proteomes" id="UP000198915">
    <property type="component" value="Unassembled WGS sequence"/>
</dbReference>
<accession>A0A1I4AXF4</accession>
<evidence type="ECO:0000313" key="2">
    <source>
        <dbReference type="EMBL" id="SFK60993.1"/>
    </source>
</evidence>